<sequence length="827" mass="89611">MLNRKALIFSLIVLFMLSISAVSASDNTFNEGTGLNEDIADLNDFSDLNSNFNNGLSSNAVHGLDDDSNNNLSSENMISSSDDEKQDDLEGSDSDSIKDNLNSNSIKDQNNSNSSTADKSNTKIQTKISAKDINTYYKEKSSLVLYLKDNKNQALSNKTIKLSLNGKTYAQLTDKLGKASFSLYGLKPNSYDAKIEFYGDDDYKKSVRTVKVNVKKVDISINTKDFSTYLNSNIFFSVKVLNKLTKSPVEGIRIQFNVYSSQKNYKNYYALSDKDGIATLKKNLKLGSYDVYTYVKDDGQKDYINYRNTKNKVSIKISAPGEMGCSSIYIHVNENESAVAFRRDSTYAADLYIVAQKWHGRNAVKQYKLTGTYFFHAIVTSDGWLVGTGGADNPTINKKIESLAGQMVSSNNIQNSKLNTIRKYERSLGIGHFAIVDPKGNYAIVWKSGYVKGKLKNGQYIDVPNSRGMFRKGSYKSFSKDTATAALRIAATDRFGVNRRDITVFHYKRSTKNYQTSAQVKAYAANDKGNLAGRRTGGKSDNIHYKKTYISRSKLPGTPNKKLLGTHSFGKIDTLIKTQTKVSAPALTANQNQTKYFKVTVRNKKTNKTLRGVKISLKVYTGSKFKSYAVTTNKSGVANFNTKALSAGTHNVTISQANHKYIVSGSSKIVIKTVKKNNTVNSTNSSVVNGSGVNGSSSSNASVNNASEPINNSTTDNSSENNGSAGNSSSSDSSVGNGTASDGYVGNGSSSDSSVGNGTASDGSMGNSSTSDGSAGNGSNFASVLDVSAAINSDSNVGNDSQSNSKTETKLSSMKTDILTSFIKLIN</sequence>
<protein>
    <submittedName>
        <fullName evidence="2">Adhesin-like protein</fullName>
    </submittedName>
</protein>
<keyword evidence="3" id="KW-1185">Reference proteome</keyword>
<feature type="region of interest" description="Disordered" evidence="1">
    <location>
        <begin position="792"/>
        <end position="813"/>
    </location>
</feature>
<dbReference type="PATRIC" id="fig|634498.28.peg.970"/>
<feature type="region of interest" description="Disordered" evidence="1">
    <location>
        <begin position="680"/>
        <end position="777"/>
    </location>
</feature>
<dbReference type="Proteomes" id="UP000008680">
    <property type="component" value="Chromosome"/>
</dbReference>
<evidence type="ECO:0000313" key="2">
    <source>
        <dbReference type="EMBL" id="ADC46821.1"/>
    </source>
</evidence>
<dbReference type="STRING" id="634498.mru_0970"/>
<reference evidence="2 3" key="1">
    <citation type="journal article" date="2010" name="PLoS ONE">
        <title>The genome sequence of the rumen methanogen Methanobrevibacter ruminantium reveals new possibilities for controlling ruminant methane emissions.</title>
        <authorList>
            <person name="Leahy S.C."/>
            <person name="Kelly W.J."/>
            <person name="Altermann E."/>
            <person name="Ronimus R.S."/>
            <person name="Yeoman C.J."/>
            <person name="Pacheco D.M."/>
            <person name="Li D."/>
            <person name="Kong Z."/>
            <person name="McTavish S."/>
            <person name="Sang C."/>
            <person name="Lambie S.C."/>
            <person name="Janssen P.H."/>
            <person name="Dey D."/>
            <person name="Attwood G.T."/>
        </authorList>
    </citation>
    <scope>NUCLEOTIDE SEQUENCE [LARGE SCALE GENOMIC DNA]</scope>
    <source>
        <strain evidence="3">ATCC 35063 / DSM 1093 / JCM 13430 / OCM 146 / M1</strain>
    </source>
</reference>
<proteinExistence type="predicted"/>
<dbReference type="OrthoDB" id="81290at2157"/>
<feature type="region of interest" description="Disordered" evidence="1">
    <location>
        <begin position="63"/>
        <end position="123"/>
    </location>
</feature>
<dbReference type="eggNOG" id="arCOG02488">
    <property type="taxonomic scope" value="Archaea"/>
</dbReference>
<feature type="compositionally biased region" description="Polar residues" evidence="1">
    <location>
        <begin position="99"/>
        <end position="123"/>
    </location>
</feature>
<dbReference type="GeneID" id="8770622"/>
<evidence type="ECO:0000256" key="1">
    <source>
        <dbReference type="SAM" id="MobiDB-lite"/>
    </source>
</evidence>
<dbReference type="EMBL" id="CP001719">
    <property type="protein sequence ID" value="ADC46821.1"/>
    <property type="molecule type" value="Genomic_DNA"/>
</dbReference>
<accession>D3E2R0</accession>
<dbReference type="KEGG" id="mru:mru_0970"/>
<dbReference type="InterPro" id="IPR013783">
    <property type="entry name" value="Ig-like_fold"/>
</dbReference>
<gene>
    <name evidence="2" type="ordered locus">mru_0970</name>
</gene>
<dbReference type="eggNOG" id="arCOG06477">
    <property type="taxonomic scope" value="Archaea"/>
</dbReference>
<evidence type="ECO:0000313" key="3">
    <source>
        <dbReference type="Proteomes" id="UP000008680"/>
    </source>
</evidence>
<name>D3E2R0_METRM</name>
<feature type="compositionally biased region" description="Polar residues" evidence="1">
    <location>
        <begin position="759"/>
        <end position="777"/>
    </location>
</feature>
<organism evidence="2 3">
    <name type="scientific">Methanobrevibacter ruminantium (strain ATCC 35063 / DSM 1093 / JCM 13430 / OCM 146 / M1)</name>
    <name type="common">Methanobacterium ruminantium</name>
    <dbReference type="NCBI Taxonomy" id="634498"/>
    <lineage>
        <taxon>Archaea</taxon>
        <taxon>Methanobacteriati</taxon>
        <taxon>Methanobacteriota</taxon>
        <taxon>Methanomada group</taxon>
        <taxon>Methanobacteria</taxon>
        <taxon>Methanobacteriales</taxon>
        <taxon>Methanobacteriaceae</taxon>
        <taxon>Methanobrevibacter</taxon>
    </lineage>
</organism>
<dbReference type="AlphaFoldDB" id="D3E2R0"/>
<dbReference type="RefSeq" id="WP_012955772.1">
    <property type="nucleotide sequence ID" value="NC_013790.1"/>
</dbReference>
<dbReference type="Gene3D" id="2.60.40.10">
    <property type="entry name" value="Immunoglobulins"/>
    <property type="match status" value="1"/>
</dbReference>
<dbReference type="HOGENOM" id="CLU_342453_0_0_2"/>
<feature type="compositionally biased region" description="Acidic residues" evidence="1">
    <location>
        <begin position="84"/>
        <end position="93"/>
    </location>
</feature>
<feature type="compositionally biased region" description="Low complexity" evidence="1">
    <location>
        <begin position="680"/>
        <end position="758"/>
    </location>
</feature>